<dbReference type="EMBL" id="OX395127">
    <property type="protein sequence ID" value="CAI5767871.1"/>
    <property type="molecule type" value="Genomic_DNA"/>
</dbReference>
<dbReference type="AlphaFoldDB" id="A0AA35JXC1"/>
<sequence length="112" mass="12817">MGCRSWGPWVALTWLLAACVFFGLSPGAHGITCRRCRIEEPGSRCFPATTYCRVDHGGCLAERQYKDGKLLKRIKDCYINGTRCETSWTTQEDEIEHEVRCCTDRDYCNKTL</sequence>
<dbReference type="PROSITE" id="PS51257">
    <property type="entry name" value="PROKAR_LIPOPROTEIN"/>
    <property type="match status" value="1"/>
</dbReference>
<keyword evidence="1" id="KW-0732">Signal</keyword>
<accession>A0AA35JXC1</accession>
<dbReference type="Proteomes" id="UP001178461">
    <property type="component" value="Chromosome 2"/>
</dbReference>
<evidence type="ECO:0000313" key="2">
    <source>
        <dbReference type="EMBL" id="CAI5767871.1"/>
    </source>
</evidence>
<keyword evidence="3" id="KW-1185">Reference proteome</keyword>
<feature type="chain" id="PRO_5041459501" evidence="1">
    <location>
        <begin position="31"/>
        <end position="112"/>
    </location>
</feature>
<gene>
    <name evidence="2" type="ORF">PODLI_1B022505</name>
</gene>
<name>A0AA35JXC1_9SAUR</name>
<protein>
    <submittedName>
        <fullName evidence="2">Uncharacterized protein</fullName>
    </submittedName>
</protein>
<proteinExistence type="predicted"/>
<evidence type="ECO:0000313" key="3">
    <source>
        <dbReference type="Proteomes" id="UP001178461"/>
    </source>
</evidence>
<organism evidence="2 3">
    <name type="scientific">Podarcis lilfordi</name>
    <name type="common">Lilford's wall lizard</name>
    <dbReference type="NCBI Taxonomy" id="74358"/>
    <lineage>
        <taxon>Eukaryota</taxon>
        <taxon>Metazoa</taxon>
        <taxon>Chordata</taxon>
        <taxon>Craniata</taxon>
        <taxon>Vertebrata</taxon>
        <taxon>Euteleostomi</taxon>
        <taxon>Lepidosauria</taxon>
        <taxon>Squamata</taxon>
        <taxon>Bifurcata</taxon>
        <taxon>Unidentata</taxon>
        <taxon>Episquamata</taxon>
        <taxon>Laterata</taxon>
        <taxon>Lacertibaenia</taxon>
        <taxon>Lacertidae</taxon>
        <taxon>Podarcis</taxon>
    </lineage>
</organism>
<evidence type="ECO:0000256" key="1">
    <source>
        <dbReference type="SAM" id="SignalP"/>
    </source>
</evidence>
<feature type="signal peptide" evidence="1">
    <location>
        <begin position="1"/>
        <end position="30"/>
    </location>
</feature>
<reference evidence="2" key="1">
    <citation type="submission" date="2022-12" db="EMBL/GenBank/DDBJ databases">
        <authorList>
            <person name="Alioto T."/>
            <person name="Alioto T."/>
            <person name="Gomez Garrido J."/>
        </authorList>
    </citation>
    <scope>NUCLEOTIDE SEQUENCE</scope>
</reference>